<evidence type="ECO:0000313" key="2">
    <source>
        <dbReference type="Proteomes" id="UP000299102"/>
    </source>
</evidence>
<proteinExistence type="predicted"/>
<protein>
    <submittedName>
        <fullName evidence="1">Uncharacterized protein</fullName>
    </submittedName>
</protein>
<dbReference type="EMBL" id="BGZK01000224">
    <property type="protein sequence ID" value="GBP29826.1"/>
    <property type="molecule type" value="Genomic_DNA"/>
</dbReference>
<keyword evidence="2" id="KW-1185">Reference proteome</keyword>
<gene>
    <name evidence="1" type="ORF">EVAR_94666_1</name>
</gene>
<dbReference type="AlphaFoldDB" id="A0A4C1UV10"/>
<accession>A0A4C1UV10</accession>
<organism evidence="1 2">
    <name type="scientific">Eumeta variegata</name>
    <name type="common">Bagworm moth</name>
    <name type="synonym">Eumeta japonica</name>
    <dbReference type="NCBI Taxonomy" id="151549"/>
    <lineage>
        <taxon>Eukaryota</taxon>
        <taxon>Metazoa</taxon>
        <taxon>Ecdysozoa</taxon>
        <taxon>Arthropoda</taxon>
        <taxon>Hexapoda</taxon>
        <taxon>Insecta</taxon>
        <taxon>Pterygota</taxon>
        <taxon>Neoptera</taxon>
        <taxon>Endopterygota</taxon>
        <taxon>Lepidoptera</taxon>
        <taxon>Glossata</taxon>
        <taxon>Ditrysia</taxon>
        <taxon>Tineoidea</taxon>
        <taxon>Psychidae</taxon>
        <taxon>Oiketicinae</taxon>
        <taxon>Eumeta</taxon>
    </lineage>
</organism>
<dbReference type="Proteomes" id="UP000299102">
    <property type="component" value="Unassembled WGS sequence"/>
</dbReference>
<comment type="caution">
    <text evidence="1">The sequence shown here is derived from an EMBL/GenBank/DDBJ whole genome shotgun (WGS) entry which is preliminary data.</text>
</comment>
<sequence length="132" mass="14505">MRVGCSYQSNVCLRRRPSNYTIQPDYYTDAKIPFTLTFSPASMESEPRPVVVPKMKVGRGAESWAGSGAEIMNSTGDGLECGAVHERTDLQQRTGGRMSDFLSLLEYINTGNADTQLTAAAVNNVRPLIIRM</sequence>
<evidence type="ECO:0000313" key="1">
    <source>
        <dbReference type="EMBL" id="GBP29826.1"/>
    </source>
</evidence>
<name>A0A4C1UV10_EUMVA</name>
<reference evidence="1 2" key="1">
    <citation type="journal article" date="2019" name="Commun. Biol.">
        <title>The bagworm genome reveals a unique fibroin gene that provides high tensile strength.</title>
        <authorList>
            <person name="Kono N."/>
            <person name="Nakamura H."/>
            <person name="Ohtoshi R."/>
            <person name="Tomita M."/>
            <person name="Numata K."/>
            <person name="Arakawa K."/>
        </authorList>
    </citation>
    <scope>NUCLEOTIDE SEQUENCE [LARGE SCALE GENOMIC DNA]</scope>
</reference>